<feature type="domain" description="SOCS box" evidence="5">
    <location>
        <begin position="517"/>
        <end position="563"/>
    </location>
</feature>
<accession>A0A3P8UMN8</accession>
<dbReference type="SUPFAM" id="SSF48403">
    <property type="entry name" value="Ankyrin repeat"/>
    <property type="match status" value="1"/>
</dbReference>
<dbReference type="FunFam" id="1.10.750.20:FF:000001">
    <property type="entry name" value="Ankyrin repeat and SOCS box containing 1"/>
    <property type="match status" value="1"/>
</dbReference>
<reference evidence="6" key="3">
    <citation type="submission" date="2025-09" db="UniProtKB">
        <authorList>
            <consortium name="Ensembl"/>
        </authorList>
    </citation>
    <scope>IDENTIFICATION</scope>
</reference>
<dbReference type="PANTHER" id="PTHR24173:SF80">
    <property type="entry name" value="ANKYRIN REPEAT AND SOCS BOX-CONTAINING PROTEIN 2"/>
    <property type="match status" value="1"/>
</dbReference>
<dbReference type="InterPro" id="IPR036036">
    <property type="entry name" value="SOCS_box-like_dom_sf"/>
</dbReference>
<keyword evidence="2" id="KW-0677">Repeat</keyword>
<dbReference type="SMART" id="SM00248">
    <property type="entry name" value="ANK"/>
    <property type="match status" value="11"/>
</dbReference>
<reference evidence="6 7" key="1">
    <citation type="journal article" date="2014" name="Nat. Genet.">
        <title>Whole-genome sequence of a flatfish provides insights into ZW sex chromosome evolution and adaptation to a benthic lifestyle.</title>
        <authorList>
            <person name="Chen S."/>
            <person name="Zhang G."/>
            <person name="Shao C."/>
            <person name="Huang Q."/>
            <person name="Liu G."/>
            <person name="Zhang P."/>
            <person name="Song W."/>
            <person name="An N."/>
            <person name="Chalopin D."/>
            <person name="Volff J.N."/>
            <person name="Hong Y."/>
            <person name="Li Q."/>
            <person name="Sha Z."/>
            <person name="Zhou H."/>
            <person name="Xie M."/>
            <person name="Yu Q."/>
            <person name="Liu Y."/>
            <person name="Xiang H."/>
            <person name="Wang N."/>
            <person name="Wu K."/>
            <person name="Yang C."/>
            <person name="Zhou Q."/>
            <person name="Liao X."/>
            <person name="Yang L."/>
            <person name="Hu Q."/>
            <person name="Zhang J."/>
            <person name="Meng L."/>
            <person name="Jin L."/>
            <person name="Tian Y."/>
            <person name="Lian J."/>
            <person name="Yang J."/>
            <person name="Miao G."/>
            <person name="Liu S."/>
            <person name="Liang Z."/>
            <person name="Yan F."/>
            <person name="Li Y."/>
            <person name="Sun B."/>
            <person name="Zhang H."/>
            <person name="Zhang J."/>
            <person name="Zhu Y."/>
            <person name="Du M."/>
            <person name="Zhao Y."/>
            <person name="Schartl M."/>
            <person name="Tang Q."/>
            <person name="Wang J."/>
        </authorList>
    </citation>
    <scope>NUCLEOTIDE SEQUENCE</scope>
</reference>
<dbReference type="Gene3D" id="1.10.750.20">
    <property type="entry name" value="SOCS box"/>
    <property type="match status" value="1"/>
</dbReference>
<dbReference type="GO" id="GO:0035556">
    <property type="term" value="P:intracellular signal transduction"/>
    <property type="evidence" value="ECO:0007669"/>
    <property type="project" value="InterPro"/>
</dbReference>
<evidence type="ECO:0000256" key="4">
    <source>
        <dbReference type="PROSITE-ProRule" id="PRU00023"/>
    </source>
</evidence>
<evidence type="ECO:0000313" key="6">
    <source>
        <dbReference type="Ensembl" id="ENSCSEP00000001515.1"/>
    </source>
</evidence>
<dbReference type="Pfam" id="PF12796">
    <property type="entry name" value="Ank_2"/>
    <property type="match status" value="3"/>
</dbReference>
<dbReference type="PROSITE" id="PS50225">
    <property type="entry name" value="SOCS"/>
    <property type="match status" value="1"/>
</dbReference>
<protein>
    <submittedName>
        <fullName evidence="6">Ankyrin repeat and SOCS box containing 2b</fullName>
    </submittedName>
</protein>
<keyword evidence="3 4" id="KW-0040">ANK repeat</keyword>
<dbReference type="SMART" id="SM00969">
    <property type="entry name" value="SOCS_box"/>
    <property type="match status" value="1"/>
</dbReference>
<proteinExistence type="predicted"/>
<reference evidence="6" key="2">
    <citation type="submission" date="2025-08" db="UniProtKB">
        <authorList>
            <consortium name="Ensembl"/>
        </authorList>
    </citation>
    <scope>IDENTIFICATION</scope>
</reference>
<dbReference type="PROSITE" id="PS50297">
    <property type="entry name" value="ANK_REP_REGION"/>
    <property type="match status" value="6"/>
</dbReference>
<dbReference type="Pfam" id="PF00023">
    <property type="entry name" value="Ank"/>
    <property type="match status" value="1"/>
</dbReference>
<organism evidence="6 7">
    <name type="scientific">Cynoglossus semilaevis</name>
    <name type="common">Tongue sole</name>
    <dbReference type="NCBI Taxonomy" id="244447"/>
    <lineage>
        <taxon>Eukaryota</taxon>
        <taxon>Metazoa</taxon>
        <taxon>Chordata</taxon>
        <taxon>Craniata</taxon>
        <taxon>Vertebrata</taxon>
        <taxon>Euteleostomi</taxon>
        <taxon>Actinopterygii</taxon>
        <taxon>Neopterygii</taxon>
        <taxon>Teleostei</taxon>
        <taxon>Neoteleostei</taxon>
        <taxon>Acanthomorphata</taxon>
        <taxon>Carangaria</taxon>
        <taxon>Pleuronectiformes</taxon>
        <taxon>Pleuronectoidei</taxon>
        <taxon>Cynoglossidae</taxon>
        <taxon>Cynoglossinae</taxon>
        <taxon>Cynoglossus</taxon>
    </lineage>
</organism>
<dbReference type="SUPFAM" id="SSF158235">
    <property type="entry name" value="SOCS box-like"/>
    <property type="match status" value="1"/>
</dbReference>
<dbReference type="PROSITE" id="PS50088">
    <property type="entry name" value="ANK_REPEAT"/>
    <property type="match status" value="6"/>
</dbReference>
<feature type="repeat" description="ANK" evidence="4">
    <location>
        <begin position="208"/>
        <end position="240"/>
    </location>
</feature>
<feature type="repeat" description="ANK" evidence="4">
    <location>
        <begin position="142"/>
        <end position="174"/>
    </location>
</feature>
<feature type="repeat" description="ANK" evidence="4">
    <location>
        <begin position="109"/>
        <end position="141"/>
    </location>
</feature>
<keyword evidence="7" id="KW-1185">Reference proteome</keyword>
<evidence type="ECO:0000256" key="1">
    <source>
        <dbReference type="ARBA" id="ARBA00004906"/>
    </source>
</evidence>
<dbReference type="GO" id="GO:0016567">
    <property type="term" value="P:protein ubiquitination"/>
    <property type="evidence" value="ECO:0007669"/>
    <property type="project" value="UniProtKB-UniPathway"/>
</dbReference>
<dbReference type="PANTHER" id="PTHR24173">
    <property type="entry name" value="ANKYRIN REPEAT CONTAINING"/>
    <property type="match status" value="1"/>
</dbReference>
<dbReference type="InterPro" id="IPR001496">
    <property type="entry name" value="SOCS_box"/>
</dbReference>
<evidence type="ECO:0000259" key="5">
    <source>
        <dbReference type="PROSITE" id="PS50225"/>
    </source>
</evidence>
<feature type="repeat" description="ANK" evidence="4">
    <location>
        <begin position="242"/>
        <end position="274"/>
    </location>
</feature>
<evidence type="ECO:0000256" key="3">
    <source>
        <dbReference type="ARBA" id="ARBA00023043"/>
    </source>
</evidence>
<feature type="repeat" description="ANK" evidence="4">
    <location>
        <begin position="274"/>
        <end position="306"/>
    </location>
</feature>
<dbReference type="AlphaFoldDB" id="A0A3P8UMN8"/>
<dbReference type="GeneTree" id="ENSGT00940000155490"/>
<comment type="pathway">
    <text evidence="1">Protein modification; protein ubiquitination.</text>
</comment>
<dbReference type="InterPro" id="IPR036770">
    <property type="entry name" value="Ankyrin_rpt-contain_sf"/>
</dbReference>
<name>A0A3P8UMN8_CYNSE</name>
<dbReference type="UniPathway" id="UPA00143"/>
<dbReference type="Pfam" id="PF07525">
    <property type="entry name" value="SOCS_box"/>
    <property type="match status" value="1"/>
</dbReference>
<dbReference type="Gene3D" id="1.25.40.20">
    <property type="entry name" value="Ankyrin repeat-containing domain"/>
    <property type="match status" value="3"/>
</dbReference>
<sequence length="563" mass="61463">MFYYFLLRDVDPVVLAIRRGDTEAVSDLASSAPQTLLRENKDGWIPLHDAAHSGQAECLRTLLKVHPGTVDKRTLQEQTALLLAVSCEHLSCVHSLLGAAADPDISNKNKETPLYKACELENVDMVGLLLSYGATVNQRCGQGWTALHVAVSKNNTEICEILIRAGAAINPPNTYSITPLTVAAQQGHLRALCYLIGKGADVNMQTCDGVTALHEASKNGHKEIVAVLLTKNADANKPTTTSGLLPLHFAAQYGHHEIVSMLVPVTSRTRLRQSWISPLHLAAEHNRHTVAAVLLKTGADVNSTLAHCHSTQYADGRATALYFAIANSSAETAEVLLNAGASVTLDPVCPLLMAVRQACVRTVSLLLEYGADVDADVPSFPTTFPAAIALSMNNLPLLKCLLDHGCDADSCFTCSHGTVPHPPKQFCEWISSPGMCKWAGPIVDLLLDYVGPVQLCSKVSDLLDSREEWHSVKRKSCKCQTVSSTSYYANMSLPLPHTAYETYTRFNDFCNSKYSLLFPTASPRPLLHLCRLKVRTQIGKERMRFLTSLPLPERMIRYLTLAN</sequence>
<dbReference type="Proteomes" id="UP000265120">
    <property type="component" value="Chromosome 1"/>
</dbReference>
<dbReference type="PRINTS" id="PR01415">
    <property type="entry name" value="ANKYRIN"/>
</dbReference>
<dbReference type="InParanoid" id="A0A3P8UMN8"/>
<feature type="repeat" description="ANK" evidence="4">
    <location>
        <begin position="175"/>
        <end position="207"/>
    </location>
</feature>
<evidence type="ECO:0000256" key="2">
    <source>
        <dbReference type="ARBA" id="ARBA00022737"/>
    </source>
</evidence>
<dbReference type="Ensembl" id="ENSCSET00000001545.1">
    <property type="protein sequence ID" value="ENSCSEP00000001515.1"/>
    <property type="gene ID" value="ENSCSEG00000001020.1"/>
</dbReference>
<evidence type="ECO:0000313" key="7">
    <source>
        <dbReference type="Proteomes" id="UP000265120"/>
    </source>
</evidence>
<dbReference type="InterPro" id="IPR002110">
    <property type="entry name" value="Ankyrin_rpt"/>
</dbReference>
<dbReference type="STRING" id="244447.ENSCSEP00000001515"/>